<dbReference type="Gene3D" id="2.130.10.10">
    <property type="entry name" value="YVTN repeat-like/Quinoprotein amine dehydrogenase"/>
    <property type="match status" value="1"/>
</dbReference>
<keyword evidence="7" id="KW-1185">Reference proteome</keyword>
<proteinExistence type="predicted"/>
<keyword evidence="2 5" id="KW-0853">WD repeat</keyword>
<dbReference type="SMART" id="SM00320">
    <property type="entry name" value="WD40"/>
    <property type="match status" value="4"/>
</dbReference>
<dbReference type="Pfam" id="PF00400">
    <property type="entry name" value="WD40"/>
    <property type="match status" value="2"/>
</dbReference>
<keyword evidence="3" id="KW-0677">Repeat</keyword>
<gene>
    <name evidence="6" type="ORF">OXX778_LOCUS5179</name>
</gene>
<evidence type="ECO:0000313" key="6">
    <source>
        <dbReference type="EMBL" id="CAF0775441.1"/>
    </source>
</evidence>
<dbReference type="Proteomes" id="UP000663879">
    <property type="component" value="Unassembled WGS sequence"/>
</dbReference>
<evidence type="ECO:0000256" key="2">
    <source>
        <dbReference type="ARBA" id="ARBA00022574"/>
    </source>
</evidence>
<dbReference type="PROSITE" id="PS00678">
    <property type="entry name" value="WD_REPEATS_1"/>
    <property type="match status" value="1"/>
</dbReference>
<dbReference type="InterPro" id="IPR036322">
    <property type="entry name" value="WD40_repeat_dom_sf"/>
</dbReference>
<dbReference type="InterPro" id="IPR015943">
    <property type="entry name" value="WD40/YVTN_repeat-like_dom_sf"/>
</dbReference>
<dbReference type="AlphaFoldDB" id="A0A813R271"/>
<comment type="caution">
    <text evidence="6">The sequence shown here is derived from an EMBL/GenBank/DDBJ whole genome shotgun (WGS) entry which is preliminary data.</text>
</comment>
<evidence type="ECO:0008006" key="8">
    <source>
        <dbReference type="Google" id="ProtNLM"/>
    </source>
</evidence>
<dbReference type="GO" id="GO:0031080">
    <property type="term" value="C:nuclear pore outer ring"/>
    <property type="evidence" value="ECO:0007669"/>
    <property type="project" value="TreeGrafter"/>
</dbReference>
<evidence type="ECO:0000313" key="7">
    <source>
        <dbReference type="Proteomes" id="UP000663879"/>
    </source>
</evidence>
<organism evidence="6 7">
    <name type="scientific">Brachionus calyciflorus</name>
    <dbReference type="NCBI Taxonomy" id="104777"/>
    <lineage>
        <taxon>Eukaryota</taxon>
        <taxon>Metazoa</taxon>
        <taxon>Spiralia</taxon>
        <taxon>Gnathifera</taxon>
        <taxon>Rotifera</taxon>
        <taxon>Eurotatoria</taxon>
        <taxon>Monogononta</taxon>
        <taxon>Pseudotrocha</taxon>
        <taxon>Ploima</taxon>
        <taxon>Brachionidae</taxon>
        <taxon>Brachionus</taxon>
    </lineage>
</organism>
<dbReference type="PROSITE" id="PS50082">
    <property type="entry name" value="WD_REPEATS_2"/>
    <property type="match status" value="1"/>
</dbReference>
<evidence type="ECO:0000256" key="4">
    <source>
        <dbReference type="ARBA" id="ARBA00023242"/>
    </source>
</evidence>
<comment type="subcellular location">
    <subcellularLocation>
        <location evidence="1">Nucleus</location>
    </subcellularLocation>
</comment>
<dbReference type="SUPFAM" id="SSF50978">
    <property type="entry name" value="WD40 repeat-like"/>
    <property type="match status" value="1"/>
</dbReference>
<evidence type="ECO:0000256" key="1">
    <source>
        <dbReference type="ARBA" id="ARBA00004123"/>
    </source>
</evidence>
<keyword evidence="4" id="KW-0539">Nucleus</keyword>
<protein>
    <recommendedName>
        <fullName evidence="8">Nucleoporin Nup43</fullName>
    </recommendedName>
</protein>
<dbReference type="PANTHER" id="PTHR22652">
    <property type="entry name" value="NUCLEOPORIN NUP43"/>
    <property type="match status" value="1"/>
</dbReference>
<name>A0A813R271_9BILA</name>
<evidence type="ECO:0000256" key="3">
    <source>
        <dbReference type="ARBA" id="ARBA00022737"/>
    </source>
</evidence>
<dbReference type="PANTHER" id="PTHR22652:SF0">
    <property type="entry name" value="NUCLEOPORIN NUP43"/>
    <property type="match status" value="1"/>
</dbReference>
<dbReference type="EMBL" id="CAJNOC010000549">
    <property type="protein sequence ID" value="CAF0775441.1"/>
    <property type="molecule type" value="Genomic_DNA"/>
</dbReference>
<dbReference type="InterPro" id="IPR001680">
    <property type="entry name" value="WD40_rpt"/>
</dbReference>
<dbReference type="InterPro" id="IPR019775">
    <property type="entry name" value="WD40_repeat_CS"/>
</dbReference>
<reference evidence="6" key="1">
    <citation type="submission" date="2021-02" db="EMBL/GenBank/DDBJ databases">
        <authorList>
            <person name="Nowell W R."/>
        </authorList>
    </citation>
    <scope>NUCLEOTIDE SEQUENCE</scope>
    <source>
        <strain evidence="6">Ploen Becks lab</strain>
    </source>
</reference>
<accession>A0A813R271</accession>
<sequence length="340" mass="39147">MYENLNKPEQIYLNFNASKVRWLSNSKVMPTNLFCIGSGENLQNVSVWKMDQNQVDFEPQLLCESDSLDGMVTEIKAKNSEEIFVSTSNGSVYHFKYSHFDQKLSLITKWSSAESHTENLNFINSFDFNSDCDELCYVTENGTINFIRLHSQTNNVNTLDYNELCSLNSVLYLKQFEIAVGDSLGRVKIWDARSRDNKKSSLTLYLEGESSPIVCMANHPNQQHMVACGNLNGILSIYDVRSNKRPFIMSHNHSEPIMEVCFHPFSSDNLISCSFDGSLWFWNASSKGDLKTNWEDRTVNAKNYLESNRYTLNSFDINNDQLLAVNNNFCLYKLRYQNLF</sequence>
<evidence type="ECO:0000256" key="5">
    <source>
        <dbReference type="PROSITE-ProRule" id="PRU00221"/>
    </source>
</evidence>
<dbReference type="OrthoDB" id="9890280at2759"/>
<feature type="repeat" description="WD" evidence="5">
    <location>
        <begin position="250"/>
        <end position="292"/>
    </location>
</feature>